<evidence type="ECO:0000256" key="2">
    <source>
        <dbReference type="ARBA" id="ARBA00022908"/>
    </source>
</evidence>
<dbReference type="SUPFAM" id="SSF56349">
    <property type="entry name" value="DNA breaking-rejoining enzymes"/>
    <property type="match status" value="1"/>
</dbReference>
<reference evidence="8 9" key="1">
    <citation type="submission" date="2014-08" db="EMBL/GenBank/DDBJ databases">
        <title>Whole genome shotgun sequence of Rhizobium rubi NBRC 13261.</title>
        <authorList>
            <person name="Katano-Makiyama Y."/>
            <person name="Hosoyama A."/>
            <person name="Hashimoto M."/>
            <person name="Hosoyama Y."/>
            <person name="Noguchi M."/>
            <person name="Tsuchikane K."/>
            <person name="Uohara A."/>
            <person name="Ohji S."/>
            <person name="Ichikawa N."/>
            <person name="Kimura A."/>
            <person name="Yamazoe A."/>
            <person name="Fujita N."/>
        </authorList>
    </citation>
    <scope>NUCLEOTIDE SEQUENCE [LARGE SCALE GENOMIC DNA]</scope>
    <source>
        <strain evidence="8 9">NBRC 13261</strain>
    </source>
</reference>
<feature type="domain" description="Core-binding (CB)" evidence="7">
    <location>
        <begin position="74"/>
        <end position="155"/>
    </location>
</feature>
<keyword evidence="4" id="KW-0233">DNA recombination</keyword>
<dbReference type="GO" id="GO:0015074">
    <property type="term" value="P:DNA integration"/>
    <property type="evidence" value="ECO:0007669"/>
    <property type="project" value="UniProtKB-KW"/>
</dbReference>
<dbReference type="PROSITE" id="PS51898">
    <property type="entry name" value="TYR_RECOMBINASE"/>
    <property type="match status" value="1"/>
</dbReference>
<gene>
    <name evidence="8" type="ORF">RRU01S_04_01750</name>
</gene>
<dbReference type="InterPro" id="IPR050090">
    <property type="entry name" value="Tyrosine_recombinase_XerCD"/>
</dbReference>
<evidence type="ECO:0000313" key="9">
    <source>
        <dbReference type="Proteomes" id="UP000028701"/>
    </source>
</evidence>
<evidence type="ECO:0000256" key="3">
    <source>
        <dbReference type="ARBA" id="ARBA00023125"/>
    </source>
</evidence>
<comment type="similarity">
    <text evidence="1">Belongs to the 'phage' integrase family.</text>
</comment>
<dbReference type="Gene3D" id="1.10.443.10">
    <property type="entry name" value="Intergrase catalytic core"/>
    <property type="match status" value="1"/>
</dbReference>
<dbReference type="EMBL" id="BBJU01000004">
    <property type="protein sequence ID" value="GAK69353.1"/>
    <property type="molecule type" value="Genomic_DNA"/>
</dbReference>
<dbReference type="GO" id="GO:0006310">
    <property type="term" value="P:DNA recombination"/>
    <property type="evidence" value="ECO:0007669"/>
    <property type="project" value="UniProtKB-KW"/>
</dbReference>
<keyword evidence="2" id="KW-0229">DNA integration</keyword>
<dbReference type="RefSeq" id="WP_131367762.1">
    <property type="nucleotide sequence ID" value="NZ_BBJU01000004.1"/>
</dbReference>
<dbReference type="Proteomes" id="UP000028701">
    <property type="component" value="Unassembled WGS sequence"/>
</dbReference>
<dbReference type="PANTHER" id="PTHR30349">
    <property type="entry name" value="PHAGE INTEGRASE-RELATED"/>
    <property type="match status" value="1"/>
</dbReference>
<keyword evidence="3 5" id="KW-0238">DNA-binding</keyword>
<feature type="domain" description="Tyr recombinase" evidence="6">
    <location>
        <begin position="176"/>
        <end position="347"/>
    </location>
</feature>
<dbReference type="PROSITE" id="PS51900">
    <property type="entry name" value="CB"/>
    <property type="match status" value="1"/>
</dbReference>
<accession>A0A081CRQ7</accession>
<dbReference type="Gene3D" id="1.10.150.130">
    <property type="match status" value="1"/>
</dbReference>
<evidence type="ECO:0000259" key="6">
    <source>
        <dbReference type="PROSITE" id="PS51898"/>
    </source>
</evidence>
<comment type="caution">
    <text evidence="8">The sequence shown here is derived from an EMBL/GenBank/DDBJ whole genome shotgun (WGS) entry which is preliminary data.</text>
</comment>
<dbReference type="Pfam" id="PF00589">
    <property type="entry name" value="Phage_integrase"/>
    <property type="match status" value="1"/>
</dbReference>
<dbReference type="InterPro" id="IPR013762">
    <property type="entry name" value="Integrase-like_cat_sf"/>
</dbReference>
<evidence type="ECO:0000256" key="1">
    <source>
        <dbReference type="ARBA" id="ARBA00008857"/>
    </source>
</evidence>
<dbReference type="AlphaFoldDB" id="A0A081CRQ7"/>
<dbReference type="InterPro" id="IPR002104">
    <property type="entry name" value="Integrase_catalytic"/>
</dbReference>
<evidence type="ECO:0000256" key="5">
    <source>
        <dbReference type="PROSITE-ProRule" id="PRU01248"/>
    </source>
</evidence>
<dbReference type="PANTHER" id="PTHR30349:SF64">
    <property type="entry name" value="PROPHAGE INTEGRASE INTD-RELATED"/>
    <property type="match status" value="1"/>
</dbReference>
<dbReference type="GO" id="GO:0003677">
    <property type="term" value="F:DNA binding"/>
    <property type="evidence" value="ECO:0007669"/>
    <property type="project" value="UniProtKB-UniRule"/>
</dbReference>
<name>A0A081CRQ7_9HYPH</name>
<dbReference type="OrthoDB" id="9808346at2"/>
<dbReference type="InterPro" id="IPR010998">
    <property type="entry name" value="Integrase_recombinase_N"/>
</dbReference>
<evidence type="ECO:0000259" key="7">
    <source>
        <dbReference type="PROSITE" id="PS51900"/>
    </source>
</evidence>
<organism evidence="8 9">
    <name type="scientific">Agrobacterium rubi TR3 = NBRC 13261</name>
    <dbReference type="NCBI Taxonomy" id="1368415"/>
    <lineage>
        <taxon>Bacteria</taxon>
        <taxon>Pseudomonadati</taxon>
        <taxon>Pseudomonadota</taxon>
        <taxon>Alphaproteobacteria</taxon>
        <taxon>Hyphomicrobiales</taxon>
        <taxon>Rhizobiaceae</taxon>
        <taxon>Rhizobium/Agrobacterium group</taxon>
        <taxon>Agrobacterium</taxon>
    </lineage>
</organism>
<dbReference type="InterPro" id="IPR011010">
    <property type="entry name" value="DNA_brk_join_enz"/>
</dbReference>
<evidence type="ECO:0000313" key="8">
    <source>
        <dbReference type="EMBL" id="GAK69353.1"/>
    </source>
</evidence>
<evidence type="ECO:0000256" key="4">
    <source>
        <dbReference type="ARBA" id="ARBA00023172"/>
    </source>
</evidence>
<protein>
    <submittedName>
        <fullName evidence="8">Putative recombinase</fullName>
    </submittedName>
</protein>
<dbReference type="eggNOG" id="COG0582">
    <property type="taxonomic scope" value="Bacteria"/>
</dbReference>
<sequence>MAKYAKKEYRVGDYWLGKRAGSPAWYRCFYEEKDKRTKRVSLGTDDFEMAKVKLDQWFMDQRMRTAQNLPASDVTLKEVFDDYLNHHAIKLRSYESTKIVIRYWREFYGEQATVEDVRNVRKQEQFREHLLQKKLKVSSVNRVLEAGRSAINRAYKRNVIAAAPFIQSLPREETPPKGRPLSVAEIRLLYTHAADHIRLFLILMLGTGARNEAICHLTWEQVDFEEGLIYLNPQGRKQTSKRRATVKLVPFVREVLEPMDRKTPFVLMWRGQGIDKAINGIRKAVGRAEMDRKVTAYSCRHTVARWLRKEGVSPWEVGSQLGHKMPAFNITEIYASASPDYLEKSAVAIEKLLRAAIPLDAPPIPSAR</sequence>
<dbReference type="InterPro" id="IPR044068">
    <property type="entry name" value="CB"/>
</dbReference>
<proteinExistence type="inferred from homology"/>